<dbReference type="Pfam" id="PF09349">
    <property type="entry name" value="OHCU_decarbox"/>
    <property type="match status" value="1"/>
</dbReference>
<reference evidence="10" key="1">
    <citation type="submission" date="2015-03" db="EMBL/GenBank/DDBJ databases">
        <title>Luteipulveratus halotolerans sp. nov., a novel actinobacterium (Dermacoccaceae) from Sarawak, Malaysia.</title>
        <authorList>
            <person name="Juboi H."/>
            <person name="Basik A."/>
            <person name="Shamsul S.S."/>
            <person name="Arnold P."/>
            <person name="Schmitt E.K."/>
            <person name="Sanglier J.-J."/>
            <person name="Yeo T."/>
        </authorList>
    </citation>
    <scope>NUCLEOTIDE SEQUENCE [LARGE SCALE GENOMIC DNA]</scope>
    <source>
        <strain evidence="10">C296001</strain>
    </source>
</reference>
<gene>
    <name evidence="9" type="ORF">VV01_00870</name>
</gene>
<evidence type="ECO:0000256" key="7">
    <source>
        <dbReference type="SAM" id="MobiDB-lite"/>
    </source>
</evidence>
<evidence type="ECO:0000313" key="10">
    <source>
        <dbReference type="Proteomes" id="UP000037397"/>
    </source>
</evidence>
<dbReference type="PATRIC" id="fig|1631356.3.peg.97"/>
<evidence type="ECO:0000256" key="4">
    <source>
        <dbReference type="ARBA" id="ARBA00022631"/>
    </source>
</evidence>
<comment type="caution">
    <text evidence="9">The sequence shown here is derived from an EMBL/GenBank/DDBJ whole genome shotgun (WGS) entry which is preliminary data.</text>
</comment>
<dbReference type="RefSeq" id="WP_050668237.1">
    <property type="nucleotide sequence ID" value="NZ_LAIR01000002.1"/>
</dbReference>
<feature type="region of interest" description="Disordered" evidence="7">
    <location>
        <begin position="68"/>
        <end position="94"/>
    </location>
</feature>
<keyword evidence="5" id="KW-0210">Decarboxylase</keyword>
<comment type="catalytic activity">
    <reaction evidence="1">
        <text>5-hydroxy-2-oxo-4-ureido-2,5-dihydro-1H-imidazole-5-carboxylate + H(+) = (S)-allantoin + CO2</text>
        <dbReference type="Rhea" id="RHEA:26301"/>
        <dbReference type="ChEBI" id="CHEBI:15378"/>
        <dbReference type="ChEBI" id="CHEBI:15678"/>
        <dbReference type="ChEBI" id="CHEBI:16526"/>
        <dbReference type="ChEBI" id="CHEBI:58639"/>
        <dbReference type="EC" id="4.1.1.97"/>
    </reaction>
</comment>
<name>A0A0L6CE08_9MICO</name>
<evidence type="ECO:0000256" key="3">
    <source>
        <dbReference type="ARBA" id="ARBA00012257"/>
    </source>
</evidence>
<evidence type="ECO:0000256" key="5">
    <source>
        <dbReference type="ARBA" id="ARBA00022793"/>
    </source>
</evidence>
<dbReference type="OrthoDB" id="5243781at2"/>
<dbReference type="GO" id="GO:0019628">
    <property type="term" value="P:urate catabolic process"/>
    <property type="evidence" value="ECO:0007669"/>
    <property type="project" value="TreeGrafter"/>
</dbReference>
<organism evidence="9 10">
    <name type="scientific">Luteipulveratus halotolerans</name>
    <dbReference type="NCBI Taxonomy" id="1631356"/>
    <lineage>
        <taxon>Bacteria</taxon>
        <taxon>Bacillati</taxon>
        <taxon>Actinomycetota</taxon>
        <taxon>Actinomycetes</taxon>
        <taxon>Micrococcales</taxon>
        <taxon>Dermacoccaceae</taxon>
        <taxon>Luteipulveratus</taxon>
    </lineage>
</organism>
<keyword evidence="10" id="KW-1185">Reference proteome</keyword>
<protein>
    <recommendedName>
        <fullName evidence="3">2-oxo-4-hydroxy-4-carboxy-5-ureidoimidazoline decarboxylase</fullName>
        <ecNumber evidence="3">4.1.1.97</ecNumber>
    </recommendedName>
</protein>
<dbReference type="SUPFAM" id="SSF158694">
    <property type="entry name" value="UraD-Like"/>
    <property type="match status" value="1"/>
</dbReference>
<evidence type="ECO:0000259" key="8">
    <source>
        <dbReference type="Pfam" id="PF09349"/>
    </source>
</evidence>
<dbReference type="InterPro" id="IPR018020">
    <property type="entry name" value="OHCU_decarboxylase"/>
</dbReference>
<dbReference type="Proteomes" id="UP000037397">
    <property type="component" value="Unassembled WGS sequence"/>
</dbReference>
<dbReference type="NCBIfam" id="TIGR03180">
    <property type="entry name" value="UraD_2"/>
    <property type="match status" value="1"/>
</dbReference>
<evidence type="ECO:0000256" key="6">
    <source>
        <dbReference type="ARBA" id="ARBA00023239"/>
    </source>
</evidence>
<evidence type="ECO:0000256" key="2">
    <source>
        <dbReference type="ARBA" id="ARBA00004754"/>
    </source>
</evidence>
<dbReference type="STRING" id="1631356.VV01_00870"/>
<dbReference type="InterPro" id="IPR036778">
    <property type="entry name" value="OHCU_decarboxylase_sf"/>
</dbReference>
<keyword evidence="4" id="KW-0659">Purine metabolism</keyword>
<accession>A0A0L6CE08</accession>
<sequence>MSVHDFNELPASEAERLLRSCLPVERWISTVAQGRPYADWPALRSTAESAAAHLSDDELETALAGHPRIGERASGPRHEAAHSAREQSGVDRDDPAVARALAEGNAAYERRFDRVFLIRAAGRTAPEILSELHRRLSNDDRTERDETVTQLREIALLRLQQAAAPDAVTQEAT</sequence>
<keyword evidence="6" id="KW-0456">Lyase</keyword>
<dbReference type="EC" id="4.1.1.97" evidence="3"/>
<comment type="pathway">
    <text evidence="2">Purine metabolism; urate degradation; (S)-allantoin from urate: step 3/3.</text>
</comment>
<dbReference type="PANTHER" id="PTHR43466:SF1">
    <property type="entry name" value="2-OXO-4-HYDROXY-4-CARBOXY-5-UREIDOIMIDAZOLINE DECARBOXYLASE-RELATED"/>
    <property type="match status" value="1"/>
</dbReference>
<dbReference type="NCBIfam" id="NF010372">
    <property type="entry name" value="PRK13798.1"/>
    <property type="match status" value="1"/>
</dbReference>
<feature type="domain" description="Oxo-4-hydroxy-4-carboxy-5-ureidoimidazoline decarboxylase" evidence="8">
    <location>
        <begin position="7"/>
        <end position="160"/>
    </location>
</feature>
<dbReference type="InterPro" id="IPR017595">
    <property type="entry name" value="OHCU_decarboxylase-2"/>
</dbReference>
<dbReference type="GO" id="GO:0051997">
    <property type="term" value="F:2-oxo-4-hydroxy-4-carboxy-5-ureidoimidazoline decarboxylase activity"/>
    <property type="evidence" value="ECO:0007669"/>
    <property type="project" value="UniProtKB-EC"/>
</dbReference>
<dbReference type="GO" id="GO:0006144">
    <property type="term" value="P:purine nucleobase metabolic process"/>
    <property type="evidence" value="ECO:0007669"/>
    <property type="project" value="UniProtKB-KW"/>
</dbReference>
<dbReference type="Gene3D" id="1.10.3330.10">
    <property type="entry name" value="Oxo-4-hydroxy-4-carboxy-5-ureidoimidazoline decarboxylase"/>
    <property type="match status" value="1"/>
</dbReference>
<proteinExistence type="predicted"/>
<evidence type="ECO:0000256" key="1">
    <source>
        <dbReference type="ARBA" id="ARBA00001163"/>
    </source>
</evidence>
<dbReference type="AlphaFoldDB" id="A0A0L6CE08"/>
<evidence type="ECO:0000313" key="9">
    <source>
        <dbReference type="EMBL" id="KNX36032.1"/>
    </source>
</evidence>
<dbReference type="EMBL" id="LAIR01000002">
    <property type="protein sequence ID" value="KNX36032.1"/>
    <property type="molecule type" value="Genomic_DNA"/>
</dbReference>
<dbReference type="PANTHER" id="PTHR43466">
    <property type="entry name" value="2-OXO-4-HYDROXY-4-CARBOXY-5-UREIDOIMIDAZOLINE DECARBOXYLASE-RELATED"/>
    <property type="match status" value="1"/>
</dbReference>